<evidence type="ECO:0000256" key="1">
    <source>
        <dbReference type="ARBA" id="ARBA00004613"/>
    </source>
</evidence>
<protein>
    <submittedName>
        <fullName evidence="4">Conotoxin M superfamily protein</fullName>
    </submittedName>
</protein>
<keyword evidence="3" id="KW-0732">Signal</keyword>
<comment type="subcellular location">
    <subcellularLocation>
        <location evidence="1">Secreted</location>
    </subcellularLocation>
</comment>
<name>A0AA50LS36_CONMI</name>
<dbReference type="InterPro" id="IPR004214">
    <property type="entry name" value="Conotoxin"/>
</dbReference>
<evidence type="ECO:0000313" key="4">
    <source>
        <dbReference type="EMBL" id="WMD30192.1"/>
    </source>
</evidence>
<evidence type="ECO:0000256" key="2">
    <source>
        <dbReference type="ARBA" id="ARBA00022525"/>
    </source>
</evidence>
<dbReference type="GO" id="GO:0005576">
    <property type="term" value="C:extracellular region"/>
    <property type="evidence" value="ECO:0007669"/>
    <property type="project" value="UniProtKB-SubCell"/>
</dbReference>
<dbReference type="Pfam" id="PF02950">
    <property type="entry name" value="Conotoxin"/>
    <property type="match status" value="1"/>
</dbReference>
<proteinExistence type="evidence at transcript level"/>
<dbReference type="GO" id="GO:0008200">
    <property type="term" value="F:ion channel inhibitor activity"/>
    <property type="evidence" value="ECO:0007669"/>
    <property type="project" value="InterPro"/>
</dbReference>
<evidence type="ECO:0000256" key="3">
    <source>
        <dbReference type="SAM" id="SignalP"/>
    </source>
</evidence>
<accession>A0AA50LS36</accession>
<dbReference type="EMBL" id="OR086124">
    <property type="protein sequence ID" value="WMD30192.1"/>
    <property type="molecule type" value="mRNA"/>
</dbReference>
<organism evidence="4">
    <name type="scientific">Conus miles</name>
    <name type="common">Soldier cone</name>
    <name type="synonym">Mile cone</name>
    <dbReference type="NCBI Taxonomy" id="69564"/>
    <lineage>
        <taxon>Eukaryota</taxon>
        <taxon>Metazoa</taxon>
        <taxon>Spiralia</taxon>
        <taxon>Lophotrochozoa</taxon>
        <taxon>Mollusca</taxon>
        <taxon>Gastropoda</taxon>
        <taxon>Caenogastropoda</taxon>
        <taxon>Neogastropoda</taxon>
        <taxon>Conoidea</taxon>
        <taxon>Conidae</taxon>
        <taxon>Conus</taxon>
        <taxon>Rhizoconus</taxon>
    </lineage>
</organism>
<feature type="signal peptide" evidence="3">
    <location>
        <begin position="1"/>
        <end position="20"/>
    </location>
</feature>
<dbReference type="AlphaFoldDB" id="A0AA50LS36"/>
<feature type="chain" id="PRO_5041353518" evidence="3">
    <location>
        <begin position="21"/>
        <end position="71"/>
    </location>
</feature>
<keyword evidence="2" id="KW-0964">Secreted</keyword>
<reference evidence="4" key="1">
    <citation type="submission" date="2023-06" db="EMBL/GenBank/DDBJ databases">
        <authorList>
            <person name="Vijayasarathy M."/>
            <person name="Balaram P."/>
        </authorList>
    </citation>
    <scope>NUCLEOTIDE SEQUENCE</scope>
</reference>
<sequence>MSKLGVVLFIFLVLFPMATLQMDADQTADRHADERDQDRAEQNRNLMRVLKRDWFHIDLTPNNKNTWWTLV</sequence>